<protein>
    <submittedName>
        <fullName evidence="1">Uncharacterized protein</fullName>
    </submittedName>
</protein>
<proteinExistence type="predicted"/>
<reference evidence="1" key="1">
    <citation type="journal article" date="2015" name="Nature">
        <title>Complex archaea that bridge the gap between prokaryotes and eukaryotes.</title>
        <authorList>
            <person name="Spang A."/>
            <person name="Saw J.H."/>
            <person name="Jorgensen S.L."/>
            <person name="Zaremba-Niedzwiedzka K."/>
            <person name="Martijn J."/>
            <person name="Lind A.E."/>
            <person name="van Eijk R."/>
            <person name="Schleper C."/>
            <person name="Guy L."/>
            <person name="Ettema T.J."/>
        </authorList>
    </citation>
    <scope>NUCLEOTIDE SEQUENCE</scope>
</reference>
<dbReference type="EMBL" id="LAZR01015840">
    <property type="protein sequence ID" value="KKM07121.1"/>
    <property type="molecule type" value="Genomic_DNA"/>
</dbReference>
<organism evidence="1">
    <name type="scientific">marine sediment metagenome</name>
    <dbReference type="NCBI Taxonomy" id="412755"/>
    <lineage>
        <taxon>unclassified sequences</taxon>
        <taxon>metagenomes</taxon>
        <taxon>ecological metagenomes</taxon>
    </lineage>
</organism>
<name>A0A0F9JN34_9ZZZZ</name>
<evidence type="ECO:0000313" key="1">
    <source>
        <dbReference type="EMBL" id="KKM07121.1"/>
    </source>
</evidence>
<gene>
    <name evidence="1" type="ORF">LCGC14_1737110</name>
</gene>
<comment type="caution">
    <text evidence="1">The sequence shown here is derived from an EMBL/GenBank/DDBJ whole genome shotgun (WGS) entry which is preliminary data.</text>
</comment>
<sequence length="73" mass="8257">MTETNENPPDKPDLQQFTPEQIEEYCGTILNLCLVSRVDGERMLTGVQIIRHLQRVVEGPVLLNPEVAIGIRE</sequence>
<accession>A0A0F9JN34</accession>
<dbReference type="AlphaFoldDB" id="A0A0F9JN34"/>